<dbReference type="Gene3D" id="3.40.140.10">
    <property type="entry name" value="Cytidine Deaminase, domain 2"/>
    <property type="match status" value="1"/>
</dbReference>
<comment type="caution">
    <text evidence="8">The sequence shown here is derived from an EMBL/GenBank/DDBJ whole genome shotgun (WGS) entry which is preliminary data.</text>
</comment>
<dbReference type="AlphaFoldDB" id="A0A0R0ECK0"/>
<sequence length="224" mass="24389">MHIRDWPSTERPREKLLAHGAGSLSDAELLAIFLGSGLRGRDAVQTARHLLQHHGPLRRLLDRSARELAQLPGLGPARACGIAAALELGQRHLAADLERGTALTDPTAAGRYFAQRLRPRPHEVFAVLFLDTRHRALAFEELFTGTIDSAEIHPREVVRRALAHNAAAVIVGHNHPSGNPEPSAADRTITARLREALGLVQVRLLDHFVVGDGLPVSLAARGWL</sequence>
<dbReference type="Gene3D" id="1.10.150.20">
    <property type="entry name" value="5' to 3' exonuclease, C-terminal subdomain"/>
    <property type="match status" value="1"/>
</dbReference>
<keyword evidence="9" id="KW-1185">Reference proteome</keyword>
<accession>A0A0R0ECK0</accession>
<keyword evidence="5" id="KW-0482">Metalloprotease</keyword>
<gene>
    <name evidence="8" type="ORF">ABB34_01620</name>
</gene>
<dbReference type="STRING" id="659018.ABB34_01620"/>
<evidence type="ECO:0000256" key="1">
    <source>
        <dbReference type="ARBA" id="ARBA00022670"/>
    </source>
</evidence>
<dbReference type="Pfam" id="PF20582">
    <property type="entry name" value="UPF0758_N"/>
    <property type="match status" value="1"/>
</dbReference>
<dbReference type="InterPro" id="IPR001405">
    <property type="entry name" value="UPF0758"/>
</dbReference>
<dbReference type="SUPFAM" id="SSF102712">
    <property type="entry name" value="JAB1/MPN domain"/>
    <property type="match status" value="1"/>
</dbReference>
<dbReference type="InterPro" id="IPR010994">
    <property type="entry name" value="RuvA_2-like"/>
</dbReference>
<reference evidence="8 9" key="1">
    <citation type="submission" date="2015-05" db="EMBL/GenBank/DDBJ databases">
        <title>Genome sequencing and analysis of members of genus Stenotrophomonas.</title>
        <authorList>
            <person name="Patil P.P."/>
            <person name="Midha S."/>
            <person name="Patil P.B."/>
        </authorList>
    </citation>
    <scope>NUCLEOTIDE SEQUENCE [LARGE SCALE GENOMIC DNA]</scope>
    <source>
        <strain evidence="8 9">JCM 16244</strain>
    </source>
</reference>
<organism evidence="8 9">
    <name type="scientific">Stenotrophomonas daejeonensis</name>
    <dbReference type="NCBI Taxonomy" id="659018"/>
    <lineage>
        <taxon>Bacteria</taxon>
        <taxon>Pseudomonadati</taxon>
        <taxon>Pseudomonadota</taxon>
        <taxon>Gammaproteobacteria</taxon>
        <taxon>Lysobacterales</taxon>
        <taxon>Lysobacteraceae</taxon>
        <taxon>Stenotrophomonas</taxon>
    </lineage>
</organism>
<evidence type="ECO:0000256" key="5">
    <source>
        <dbReference type="ARBA" id="ARBA00023049"/>
    </source>
</evidence>
<keyword evidence="4" id="KW-0862">Zinc</keyword>
<keyword evidence="3" id="KW-0378">Hydrolase</keyword>
<dbReference type="Pfam" id="PF04002">
    <property type="entry name" value="RadC"/>
    <property type="match status" value="1"/>
</dbReference>
<dbReference type="CDD" id="cd08071">
    <property type="entry name" value="MPN_DUF2466"/>
    <property type="match status" value="1"/>
</dbReference>
<dbReference type="GO" id="GO:0006508">
    <property type="term" value="P:proteolysis"/>
    <property type="evidence" value="ECO:0007669"/>
    <property type="project" value="UniProtKB-KW"/>
</dbReference>
<evidence type="ECO:0000256" key="6">
    <source>
        <dbReference type="RuleBase" id="RU003797"/>
    </source>
</evidence>
<dbReference type="PANTHER" id="PTHR30471">
    <property type="entry name" value="DNA REPAIR PROTEIN RADC"/>
    <property type="match status" value="1"/>
</dbReference>
<evidence type="ECO:0000256" key="4">
    <source>
        <dbReference type="ARBA" id="ARBA00022833"/>
    </source>
</evidence>
<dbReference type="InterPro" id="IPR046778">
    <property type="entry name" value="UPF0758_N"/>
</dbReference>
<dbReference type="GO" id="GO:0008237">
    <property type="term" value="F:metallopeptidase activity"/>
    <property type="evidence" value="ECO:0007669"/>
    <property type="project" value="UniProtKB-KW"/>
</dbReference>
<proteinExistence type="inferred from homology"/>
<dbReference type="OrthoDB" id="9804482at2"/>
<name>A0A0R0ECK0_9GAMM</name>
<feature type="domain" description="MPN" evidence="7">
    <location>
        <begin position="102"/>
        <end position="224"/>
    </location>
</feature>
<dbReference type="GO" id="GO:0046872">
    <property type="term" value="F:metal ion binding"/>
    <property type="evidence" value="ECO:0007669"/>
    <property type="project" value="UniProtKB-KW"/>
</dbReference>
<evidence type="ECO:0000313" key="8">
    <source>
        <dbReference type="EMBL" id="KRG88019.1"/>
    </source>
</evidence>
<dbReference type="RefSeq" id="WP_057639495.1">
    <property type="nucleotide sequence ID" value="NZ_LDJP01000010.1"/>
</dbReference>
<evidence type="ECO:0000313" key="9">
    <source>
        <dbReference type="Proteomes" id="UP000050940"/>
    </source>
</evidence>
<dbReference type="Proteomes" id="UP000050940">
    <property type="component" value="Unassembled WGS sequence"/>
</dbReference>
<dbReference type="PANTHER" id="PTHR30471:SF3">
    <property type="entry name" value="UPF0758 PROTEIN YEES-RELATED"/>
    <property type="match status" value="1"/>
</dbReference>
<protein>
    <recommendedName>
        <fullName evidence="7">MPN domain-containing protein</fullName>
    </recommendedName>
</protein>
<keyword evidence="2" id="KW-0479">Metal-binding</keyword>
<dbReference type="SUPFAM" id="SSF47781">
    <property type="entry name" value="RuvA domain 2-like"/>
    <property type="match status" value="1"/>
</dbReference>
<evidence type="ECO:0000259" key="7">
    <source>
        <dbReference type="PROSITE" id="PS50249"/>
    </source>
</evidence>
<dbReference type="NCBIfam" id="TIGR00608">
    <property type="entry name" value="radc"/>
    <property type="match status" value="1"/>
</dbReference>
<dbReference type="InterPro" id="IPR037518">
    <property type="entry name" value="MPN"/>
</dbReference>
<dbReference type="NCBIfam" id="NF000642">
    <property type="entry name" value="PRK00024.1"/>
    <property type="match status" value="1"/>
</dbReference>
<comment type="similarity">
    <text evidence="6">Belongs to the UPF0758 family.</text>
</comment>
<evidence type="ECO:0000256" key="3">
    <source>
        <dbReference type="ARBA" id="ARBA00022801"/>
    </source>
</evidence>
<dbReference type="PROSITE" id="PS50249">
    <property type="entry name" value="MPN"/>
    <property type="match status" value="1"/>
</dbReference>
<dbReference type="InterPro" id="IPR020891">
    <property type="entry name" value="UPF0758_CS"/>
</dbReference>
<dbReference type="InterPro" id="IPR025657">
    <property type="entry name" value="RadC_JAB"/>
</dbReference>
<evidence type="ECO:0000256" key="2">
    <source>
        <dbReference type="ARBA" id="ARBA00022723"/>
    </source>
</evidence>
<dbReference type="PROSITE" id="PS01302">
    <property type="entry name" value="UPF0758"/>
    <property type="match status" value="1"/>
</dbReference>
<dbReference type="PATRIC" id="fig|659018.3.peg.39"/>
<dbReference type="EMBL" id="LDJP01000010">
    <property type="protein sequence ID" value="KRG88019.1"/>
    <property type="molecule type" value="Genomic_DNA"/>
</dbReference>
<keyword evidence="1" id="KW-0645">Protease</keyword>